<sequence>MAQEAVVGAAGEGEVVDVRGAAVGPFSDVVDFAEVSGHMAAGVGAAAVAGVEHEALFGGGDAF</sequence>
<reference evidence="1 2" key="1">
    <citation type="submission" date="2015-09" db="EMBL/GenBank/DDBJ databases">
        <title>Genome Sequences of Mycobacterium immunogenum Isolates, Recuperated from a Chloraminated Drinking Water Distribution System Simulator Subjected to Episodes of Nitrification.</title>
        <authorList>
            <person name="Gomez-Alvarez V."/>
            <person name="Revetta R.P."/>
        </authorList>
    </citation>
    <scope>NUCLEOTIDE SEQUENCE [LARGE SCALE GENOMIC DNA]</scope>
    <source>
        <strain evidence="1 2">H076</strain>
    </source>
</reference>
<comment type="caution">
    <text evidence="1">The sequence shown here is derived from an EMBL/GenBank/DDBJ whole genome shotgun (WGS) entry which is preliminary data.</text>
</comment>
<accession>A0ABR5LNC6</accession>
<dbReference type="Proteomes" id="UP000037962">
    <property type="component" value="Unassembled WGS sequence"/>
</dbReference>
<proteinExistence type="predicted"/>
<name>A0ABR5LNC6_9MYCO</name>
<dbReference type="EMBL" id="LJFS01000030">
    <property type="protein sequence ID" value="KPG29426.1"/>
    <property type="molecule type" value="Genomic_DNA"/>
</dbReference>
<evidence type="ECO:0000313" key="1">
    <source>
        <dbReference type="EMBL" id="KPG29426.1"/>
    </source>
</evidence>
<organism evidence="1 2">
    <name type="scientific">Mycobacteroides immunogenum</name>
    <dbReference type="NCBI Taxonomy" id="83262"/>
    <lineage>
        <taxon>Bacteria</taxon>
        <taxon>Bacillati</taxon>
        <taxon>Actinomycetota</taxon>
        <taxon>Actinomycetes</taxon>
        <taxon>Mycobacteriales</taxon>
        <taxon>Mycobacteriaceae</taxon>
        <taxon>Mycobacteroides</taxon>
    </lineage>
</organism>
<protein>
    <submittedName>
        <fullName evidence="1">Uncharacterized protein</fullName>
    </submittedName>
</protein>
<keyword evidence="2" id="KW-1185">Reference proteome</keyword>
<gene>
    <name evidence="1" type="ORF">AN912_20660</name>
</gene>
<evidence type="ECO:0000313" key="2">
    <source>
        <dbReference type="Proteomes" id="UP000037962"/>
    </source>
</evidence>